<protein>
    <submittedName>
        <fullName evidence="1">CRISPR-associated Csy1 family protein</fullName>
    </submittedName>
</protein>
<organism evidence="1 2">
    <name type="scientific">Bisgaardia hudsonensis</name>
    <dbReference type="NCBI Taxonomy" id="109472"/>
    <lineage>
        <taxon>Bacteria</taxon>
        <taxon>Pseudomonadati</taxon>
        <taxon>Pseudomonadota</taxon>
        <taxon>Gammaproteobacteria</taxon>
        <taxon>Pasteurellales</taxon>
        <taxon>Pasteurellaceae</taxon>
        <taxon>Bisgaardia</taxon>
    </lineage>
</organism>
<keyword evidence="2" id="KW-1185">Reference proteome</keyword>
<dbReference type="Pfam" id="PF09611">
    <property type="entry name" value="Cas_Csy1"/>
    <property type="match status" value="1"/>
</dbReference>
<comment type="caution">
    <text evidence="1">The sequence shown here is derived from an EMBL/GenBank/DDBJ whole genome shotgun (WGS) entry which is preliminary data.</text>
</comment>
<evidence type="ECO:0000313" key="2">
    <source>
        <dbReference type="Proteomes" id="UP000294841"/>
    </source>
</evidence>
<sequence>MTSDKVKPKISDFLKGQYLKKSEPDRKKLEKATDLNEISILKESIQQLKEKYSLNNWIDYAANTYANQLKFGTHISKGIHPDAKGDNVTFQSLNQLKNNLVGSQSIHKLELDANGNAAALPLASFFNIIIDEDKQIKLKDLLLNNDPSLEKCFANEIELSEKYKQIFQNTLKGNLDTPITHERNKQLLWVNDKDAIKNNDYTCLIPLYPSAFTNIVYNKINQSRYSEENKVAREKRYKNKKDDVQQSYISINDLSTVKLGGTKPQNVSLLTSSQGGRNYLLPSLPPIISSTTMRISYSQTTIFTERLAYVCRYGLRMLYEVIKEKKNIYTVRDERIDALNIILQTLLRQVNNLQQKEVAWTKDYQLDWCEKYWLDPNRWQNEEQHYDIYQRQDWINEIDRRFALWINDCLKKQFPKIAHQFNNPEYETWRKQFRRALRLALRNK</sequence>
<proteinExistence type="predicted"/>
<dbReference type="Proteomes" id="UP000294841">
    <property type="component" value="Unassembled WGS sequence"/>
</dbReference>
<dbReference type="RefSeq" id="WP_132024713.1">
    <property type="nucleotide sequence ID" value="NZ_SLXI01000007.1"/>
</dbReference>
<name>A0A4R2MYI6_9PAST</name>
<evidence type="ECO:0000313" key="1">
    <source>
        <dbReference type="EMBL" id="TCP11456.1"/>
    </source>
</evidence>
<gene>
    <name evidence="1" type="ORF">EV697_1077</name>
</gene>
<accession>A0A4R2MYI6</accession>
<dbReference type="AlphaFoldDB" id="A0A4R2MYI6"/>
<dbReference type="InterPro" id="IPR013397">
    <property type="entry name" value="CRISPR-assoc_prot_Csy1"/>
</dbReference>
<reference evidence="1 2" key="1">
    <citation type="submission" date="2019-03" db="EMBL/GenBank/DDBJ databases">
        <title>Genomic Encyclopedia of Type Strains, Phase IV (KMG-IV): sequencing the most valuable type-strain genomes for metagenomic binning, comparative biology and taxonomic classification.</title>
        <authorList>
            <person name="Goeker M."/>
        </authorList>
    </citation>
    <scope>NUCLEOTIDE SEQUENCE [LARGE SCALE GENOMIC DNA]</scope>
    <source>
        <strain evidence="1 2">DSM 28231</strain>
    </source>
</reference>
<dbReference type="EMBL" id="SLXI01000007">
    <property type="protein sequence ID" value="TCP11456.1"/>
    <property type="molecule type" value="Genomic_DNA"/>
</dbReference>
<dbReference type="NCBIfam" id="TIGR02564">
    <property type="entry name" value="cas_Csy1"/>
    <property type="match status" value="1"/>
</dbReference>
<dbReference type="OrthoDB" id="9815616at2"/>